<accession>A0A848LQA4</accession>
<proteinExistence type="predicted"/>
<reference evidence="1 2" key="1">
    <citation type="submission" date="2020-04" db="EMBL/GenBank/DDBJ databases">
        <title>Draft genome of Pyxidicoccus fallax type strain.</title>
        <authorList>
            <person name="Whitworth D.E."/>
        </authorList>
    </citation>
    <scope>NUCLEOTIDE SEQUENCE [LARGE SCALE GENOMIC DNA]</scope>
    <source>
        <strain evidence="1 2">DSM 14698</strain>
    </source>
</reference>
<evidence type="ECO:0000313" key="1">
    <source>
        <dbReference type="EMBL" id="NMO19946.1"/>
    </source>
</evidence>
<dbReference type="AlphaFoldDB" id="A0A848LQA4"/>
<dbReference type="EMBL" id="JABBJJ010000215">
    <property type="protein sequence ID" value="NMO19946.1"/>
    <property type="molecule type" value="Genomic_DNA"/>
</dbReference>
<dbReference type="Proteomes" id="UP000518300">
    <property type="component" value="Unassembled WGS sequence"/>
</dbReference>
<protein>
    <submittedName>
        <fullName evidence="1">Uncharacterized protein</fullName>
    </submittedName>
</protein>
<evidence type="ECO:0000313" key="2">
    <source>
        <dbReference type="Proteomes" id="UP000518300"/>
    </source>
</evidence>
<dbReference type="RefSeq" id="WP_169349183.1">
    <property type="nucleotide sequence ID" value="NZ_JABBJJ010000215.1"/>
</dbReference>
<organism evidence="1 2">
    <name type="scientific">Pyxidicoccus fallax</name>
    <dbReference type="NCBI Taxonomy" id="394095"/>
    <lineage>
        <taxon>Bacteria</taxon>
        <taxon>Pseudomonadati</taxon>
        <taxon>Myxococcota</taxon>
        <taxon>Myxococcia</taxon>
        <taxon>Myxococcales</taxon>
        <taxon>Cystobacterineae</taxon>
        <taxon>Myxococcaceae</taxon>
        <taxon>Pyxidicoccus</taxon>
    </lineage>
</organism>
<gene>
    <name evidence="1" type="ORF">HG543_34560</name>
</gene>
<comment type="caution">
    <text evidence="1">The sequence shown here is derived from an EMBL/GenBank/DDBJ whole genome shotgun (WGS) entry which is preliminary data.</text>
</comment>
<name>A0A848LQA4_9BACT</name>
<keyword evidence="2" id="KW-1185">Reference proteome</keyword>
<sequence>MGFRKDPLDARKILPGGLSLLTDGRWIWQADLCDLIERYRIGLPQEFLDHVASASPLSPEERAQLVRRGRDLLKEFEAARGSRGDRRKR</sequence>